<keyword evidence="2" id="KW-1185">Reference proteome</keyword>
<reference evidence="1 2" key="1">
    <citation type="submission" date="2021-08" db="EMBL/GenBank/DDBJ databases">
        <authorList>
            <person name="Peeters C."/>
        </authorList>
    </citation>
    <scope>NUCLEOTIDE SEQUENCE [LARGE SCALE GENOMIC DNA]</scope>
    <source>
        <strain evidence="1 2">LMG 23994</strain>
    </source>
</reference>
<dbReference type="EMBL" id="CAJZAF010000053">
    <property type="protein sequence ID" value="CAG9186706.1"/>
    <property type="molecule type" value="Genomic_DNA"/>
</dbReference>
<dbReference type="Proteomes" id="UP000701702">
    <property type="component" value="Unassembled WGS sequence"/>
</dbReference>
<evidence type="ECO:0000313" key="2">
    <source>
        <dbReference type="Proteomes" id="UP000701702"/>
    </source>
</evidence>
<organism evidence="1 2">
    <name type="scientific">Cupriavidus pinatubonensis</name>
    <dbReference type="NCBI Taxonomy" id="248026"/>
    <lineage>
        <taxon>Bacteria</taxon>
        <taxon>Pseudomonadati</taxon>
        <taxon>Pseudomonadota</taxon>
        <taxon>Betaproteobacteria</taxon>
        <taxon>Burkholderiales</taxon>
        <taxon>Burkholderiaceae</taxon>
        <taxon>Cupriavidus</taxon>
    </lineage>
</organism>
<name>A0ABM8Y1T5_9BURK</name>
<sequence>MPVNFSWQVKLPRFWPLKFPQQCGSDRSRYLGGHPAGGSHSDIDAIYRSASRAFKWVSGPYIQEMSMESINC</sequence>
<accession>A0ABM8Y1T5</accession>
<proteinExistence type="predicted"/>
<protein>
    <submittedName>
        <fullName evidence="1">Uncharacterized protein</fullName>
    </submittedName>
</protein>
<comment type="caution">
    <text evidence="1">The sequence shown here is derived from an EMBL/GenBank/DDBJ whole genome shotgun (WGS) entry which is preliminary data.</text>
</comment>
<gene>
    <name evidence="1" type="ORF">LMG23994_06345</name>
</gene>
<evidence type="ECO:0000313" key="1">
    <source>
        <dbReference type="EMBL" id="CAG9186706.1"/>
    </source>
</evidence>